<gene>
    <name evidence="17" type="primary">rip3</name>
    <name evidence="17" type="ORF">OCOJLMKI_3487</name>
</gene>
<evidence type="ECO:0000256" key="1">
    <source>
        <dbReference type="ARBA" id="ARBA00004651"/>
    </source>
</evidence>
<evidence type="ECO:0000256" key="7">
    <source>
        <dbReference type="ARBA" id="ARBA00022737"/>
    </source>
</evidence>
<dbReference type="SMART" id="SM00116">
    <property type="entry name" value="CBS"/>
    <property type="match status" value="2"/>
</dbReference>
<feature type="transmembrane region" description="Helical" evidence="14">
    <location>
        <begin position="7"/>
        <end position="34"/>
    </location>
</feature>
<dbReference type="Proteomes" id="UP001055125">
    <property type="component" value="Unassembled WGS sequence"/>
</dbReference>
<keyword evidence="9 14" id="KW-0862">Zinc</keyword>
<comment type="subcellular location">
    <subcellularLocation>
        <location evidence="1 14">Cell membrane</location>
        <topology evidence="1 14">Multi-pass membrane protein</topology>
    </subcellularLocation>
</comment>
<keyword evidence="6 14" id="KW-0479">Metal-binding</keyword>
<evidence type="ECO:0000256" key="9">
    <source>
        <dbReference type="ARBA" id="ARBA00022833"/>
    </source>
</evidence>
<comment type="similarity">
    <text evidence="2 14">Belongs to the peptidase M50B family.</text>
</comment>
<name>A0ABQ4S3C2_9HYPH</name>
<keyword evidence="4 14" id="KW-0645">Protease</keyword>
<dbReference type="CDD" id="cd06164">
    <property type="entry name" value="S2P-M50_SpoIVFB_CBS"/>
    <property type="match status" value="1"/>
</dbReference>
<evidence type="ECO:0000256" key="6">
    <source>
        <dbReference type="ARBA" id="ARBA00022723"/>
    </source>
</evidence>
<evidence type="ECO:0000256" key="2">
    <source>
        <dbReference type="ARBA" id="ARBA00007931"/>
    </source>
</evidence>
<evidence type="ECO:0000256" key="11">
    <source>
        <dbReference type="ARBA" id="ARBA00023049"/>
    </source>
</evidence>
<keyword evidence="7" id="KW-0677">Repeat</keyword>
<evidence type="ECO:0000256" key="10">
    <source>
        <dbReference type="ARBA" id="ARBA00022989"/>
    </source>
</evidence>
<proteinExistence type="inferred from homology"/>
<reference evidence="17" key="1">
    <citation type="journal article" date="2021" name="Front. Microbiol.">
        <title>Comprehensive Comparative Genomics and Phenotyping of Methylobacterium Species.</title>
        <authorList>
            <person name="Alessa O."/>
            <person name="Ogura Y."/>
            <person name="Fujitani Y."/>
            <person name="Takami H."/>
            <person name="Hayashi T."/>
            <person name="Sahin N."/>
            <person name="Tani A."/>
        </authorList>
    </citation>
    <scope>NUCLEOTIDE SEQUENCE</scope>
    <source>
        <strain evidence="17">DSM 19015</strain>
    </source>
</reference>
<dbReference type="InterPro" id="IPR000644">
    <property type="entry name" value="CBS_dom"/>
</dbReference>
<dbReference type="PIRSF" id="PIRSF006404">
    <property type="entry name" value="UCP006404_Pept_M50_CBS"/>
    <property type="match status" value="1"/>
</dbReference>
<feature type="transmembrane region" description="Helical" evidence="14">
    <location>
        <begin position="98"/>
        <end position="120"/>
    </location>
</feature>
<evidence type="ECO:0000313" key="18">
    <source>
        <dbReference type="Proteomes" id="UP001055125"/>
    </source>
</evidence>
<dbReference type="InterPro" id="IPR008915">
    <property type="entry name" value="Peptidase_M50"/>
</dbReference>
<keyword evidence="5 14" id="KW-0812">Transmembrane</keyword>
<evidence type="ECO:0000256" key="4">
    <source>
        <dbReference type="ARBA" id="ARBA00022670"/>
    </source>
</evidence>
<keyword evidence="10 14" id="KW-1133">Transmembrane helix</keyword>
<evidence type="ECO:0000256" key="8">
    <source>
        <dbReference type="ARBA" id="ARBA00022801"/>
    </source>
</evidence>
<dbReference type="Pfam" id="PF00571">
    <property type="entry name" value="CBS"/>
    <property type="match status" value="2"/>
</dbReference>
<dbReference type="PANTHER" id="PTHR39188">
    <property type="entry name" value="MEMBRANE-ASSOCIATED ZINC METALLOPROTEASE M50B"/>
    <property type="match status" value="1"/>
</dbReference>
<feature type="transmembrane region" description="Helical" evidence="14">
    <location>
        <begin position="189"/>
        <end position="216"/>
    </location>
</feature>
<keyword evidence="18" id="KW-1185">Reference proteome</keyword>
<dbReference type="PROSITE" id="PS51371">
    <property type="entry name" value="CBS"/>
    <property type="match status" value="2"/>
</dbReference>
<evidence type="ECO:0000256" key="12">
    <source>
        <dbReference type="ARBA" id="ARBA00023122"/>
    </source>
</evidence>
<evidence type="ECO:0000256" key="15">
    <source>
        <dbReference type="PROSITE-ProRule" id="PRU00703"/>
    </source>
</evidence>
<evidence type="ECO:0000256" key="13">
    <source>
        <dbReference type="ARBA" id="ARBA00023136"/>
    </source>
</evidence>
<dbReference type="InterPro" id="IPR046342">
    <property type="entry name" value="CBS_dom_sf"/>
</dbReference>
<feature type="transmembrane region" description="Helical" evidence="14">
    <location>
        <begin position="140"/>
        <end position="157"/>
    </location>
</feature>
<evidence type="ECO:0000259" key="16">
    <source>
        <dbReference type="PROSITE" id="PS51371"/>
    </source>
</evidence>
<keyword evidence="13 14" id="KW-0472">Membrane</keyword>
<reference evidence="17" key="2">
    <citation type="submission" date="2021-08" db="EMBL/GenBank/DDBJ databases">
        <authorList>
            <person name="Tani A."/>
            <person name="Ola A."/>
            <person name="Ogura Y."/>
            <person name="Katsura K."/>
            <person name="Hayashi T."/>
        </authorList>
    </citation>
    <scope>NUCLEOTIDE SEQUENCE</scope>
    <source>
        <strain evidence="17">DSM 19015</strain>
    </source>
</reference>
<dbReference type="Pfam" id="PF02163">
    <property type="entry name" value="Peptidase_M50"/>
    <property type="match status" value="2"/>
</dbReference>
<organism evidence="17 18">
    <name type="scientific">Methylobacterium iners</name>
    <dbReference type="NCBI Taxonomy" id="418707"/>
    <lineage>
        <taxon>Bacteria</taxon>
        <taxon>Pseudomonadati</taxon>
        <taxon>Pseudomonadota</taxon>
        <taxon>Alphaproteobacteria</taxon>
        <taxon>Hyphomicrobiales</taxon>
        <taxon>Methylobacteriaceae</taxon>
        <taxon>Methylobacterium</taxon>
    </lineage>
</organism>
<dbReference type="SUPFAM" id="SSF54631">
    <property type="entry name" value="CBS-domain pair"/>
    <property type="match status" value="1"/>
</dbReference>
<dbReference type="EMBL" id="BPQP01000057">
    <property type="protein sequence ID" value="GJD96267.1"/>
    <property type="molecule type" value="Genomic_DNA"/>
</dbReference>
<sequence>MGWSLPIGTVFGTVIRIHVTFLLFLAFIGATAYARGGQAVAVQSVLYIVLLFLCVLLHEFGHVFAARRYGVQTPDITLLPIGGVARLERVPEEPGQELVIALAGPAVNVAIAGLLFLASGELMPPGGTEVANPSAGLVERLLWVNLFLVAFNLIPAFPMDGGRVLRAILASHLGYTRGTQIAARVGQGLAFLFGLWGLLSGQPLLLFIALFVYLGAASEAHDAQLRQVSRGLLTADAMVTRFETLRTNSRVEEAVRCLIATTQHEFPIVDGSGRLRGVLTRDDMIRALRERGPDTPVVEVMRTDIPTVRDRMALEDGLKLMREQKLPAVGVADAAGRLVGLITPENVGEMMMVMAALPPKRGILVPKIRPST</sequence>
<dbReference type="CDD" id="cd04639">
    <property type="entry name" value="CBS_pair_peptidase_M50"/>
    <property type="match status" value="1"/>
</dbReference>
<keyword evidence="12 15" id="KW-0129">CBS domain</keyword>
<keyword evidence="3 14" id="KW-1003">Cell membrane</keyword>
<comment type="cofactor">
    <cofactor evidence="14">
        <name>Zn(2+)</name>
        <dbReference type="ChEBI" id="CHEBI:29105"/>
    </cofactor>
    <text evidence="14">Binds 1 zinc ion per subunit.</text>
</comment>
<comment type="caution">
    <text evidence="17">The sequence shown here is derived from an EMBL/GenBank/DDBJ whole genome shotgun (WGS) entry which is preliminary data.</text>
</comment>
<evidence type="ECO:0000256" key="3">
    <source>
        <dbReference type="ARBA" id="ARBA00022475"/>
    </source>
</evidence>
<dbReference type="InterPro" id="IPR016483">
    <property type="entry name" value="UCP006404_Pept_M50_CBS"/>
</dbReference>
<dbReference type="GO" id="GO:0008237">
    <property type="term" value="F:metallopeptidase activity"/>
    <property type="evidence" value="ECO:0007669"/>
    <property type="project" value="UniProtKB-KW"/>
</dbReference>
<accession>A0ABQ4S3C2</accession>
<evidence type="ECO:0000256" key="14">
    <source>
        <dbReference type="PIRNR" id="PIRNR006404"/>
    </source>
</evidence>
<keyword evidence="11 14" id="KW-0482">Metalloprotease</keyword>
<feature type="domain" description="CBS" evidence="16">
    <location>
        <begin position="301"/>
        <end position="357"/>
    </location>
</feature>
<dbReference type="PANTHER" id="PTHR39188:SF3">
    <property type="entry name" value="STAGE IV SPORULATION PROTEIN FB"/>
    <property type="match status" value="1"/>
</dbReference>
<protein>
    <recommendedName>
        <fullName evidence="14">Zinc metalloprotease</fullName>
    </recommendedName>
</protein>
<feature type="domain" description="CBS" evidence="16">
    <location>
        <begin position="238"/>
        <end position="295"/>
    </location>
</feature>
<dbReference type="RefSeq" id="WP_238245380.1">
    <property type="nucleotide sequence ID" value="NZ_BPQP01000057.1"/>
</dbReference>
<feature type="transmembrane region" description="Helical" evidence="14">
    <location>
        <begin position="40"/>
        <end position="58"/>
    </location>
</feature>
<evidence type="ECO:0000256" key="5">
    <source>
        <dbReference type="ARBA" id="ARBA00022692"/>
    </source>
</evidence>
<keyword evidence="8 14" id="KW-0378">Hydrolase</keyword>
<evidence type="ECO:0000313" key="17">
    <source>
        <dbReference type="EMBL" id="GJD96267.1"/>
    </source>
</evidence>
<dbReference type="Gene3D" id="3.10.580.10">
    <property type="entry name" value="CBS-domain"/>
    <property type="match status" value="2"/>
</dbReference>